<dbReference type="EMBL" id="DS995708">
    <property type="protein sequence ID" value="EEQ35319.1"/>
    <property type="molecule type" value="Genomic_DNA"/>
</dbReference>
<dbReference type="Pfam" id="PF01636">
    <property type="entry name" value="APH"/>
    <property type="match status" value="1"/>
</dbReference>
<dbReference type="InterPro" id="IPR011009">
    <property type="entry name" value="Kinase-like_dom_sf"/>
</dbReference>
<dbReference type="VEuPathDB" id="FungiDB:MCYG_08138"/>
<sequence length="306" mass="34502">MDAALHFLLRYSPPVIARWIVQYAPQAWLVRLCKRVEQKQRDQHAVVAPVLRISPHIAVNRGLGVQRRRAIMQNYAYRRLNPSIVRVPQVYRFFLQSTGHSLPDGYLFMEYIPGQTLEQLDTTAGDNSVSRALTTRLAKVVAHLQEIEAEDDAPPGPVGGGMSQGYLWGDEGTKTVFKSVEDMNLWLNKRLNIISKSIDLAPCYPLVLVHGDLCRRNIIVVDGGSTNSEKESDCSKNQLCLVDWDFAALLPRVFETTAMLCYNDDWAYSQGLLQATKKEIGGLTELEEECSKLLMRARAGSLRYSF</sequence>
<name>C5FZL6_ARTOC</name>
<dbReference type="SUPFAM" id="SSF56112">
    <property type="entry name" value="Protein kinase-like (PK-like)"/>
    <property type="match status" value="1"/>
</dbReference>
<organism evidence="2 3">
    <name type="scientific">Arthroderma otae (strain ATCC MYA-4605 / CBS 113480)</name>
    <name type="common">Microsporum canis</name>
    <dbReference type="NCBI Taxonomy" id="554155"/>
    <lineage>
        <taxon>Eukaryota</taxon>
        <taxon>Fungi</taxon>
        <taxon>Dikarya</taxon>
        <taxon>Ascomycota</taxon>
        <taxon>Pezizomycotina</taxon>
        <taxon>Eurotiomycetes</taxon>
        <taxon>Eurotiomycetidae</taxon>
        <taxon>Onygenales</taxon>
        <taxon>Arthrodermataceae</taxon>
        <taxon>Microsporum</taxon>
    </lineage>
</organism>
<dbReference type="Proteomes" id="UP000002035">
    <property type="component" value="Unassembled WGS sequence"/>
</dbReference>
<keyword evidence="3" id="KW-1185">Reference proteome</keyword>
<reference evidence="3" key="1">
    <citation type="journal article" date="2012" name="MBio">
        <title>Comparative genome analysis of Trichophyton rubrum and related dermatophytes reveals candidate genes involved in infection.</title>
        <authorList>
            <person name="Martinez D.A."/>
            <person name="Oliver B.G."/>
            <person name="Graeser Y."/>
            <person name="Goldberg J.M."/>
            <person name="Li W."/>
            <person name="Martinez-Rossi N.M."/>
            <person name="Monod M."/>
            <person name="Shelest E."/>
            <person name="Barton R.C."/>
            <person name="Birch E."/>
            <person name="Brakhage A.A."/>
            <person name="Chen Z."/>
            <person name="Gurr S.J."/>
            <person name="Heiman D."/>
            <person name="Heitman J."/>
            <person name="Kosti I."/>
            <person name="Rossi A."/>
            <person name="Saif S."/>
            <person name="Samalova M."/>
            <person name="Saunders C.W."/>
            <person name="Shea T."/>
            <person name="Summerbell R.C."/>
            <person name="Xu J."/>
            <person name="Young S."/>
            <person name="Zeng Q."/>
            <person name="Birren B.W."/>
            <person name="Cuomo C.A."/>
            <person name="White T.C."/>
        </authorList>
    </citation>
    <scope>NUCLEOTIDE SEQUENCE [LARGE SCALE GENOMIC DNA]</scope>
    <source>
        <strain evidence="3">ATCC MYA-4605 / CBS 113480</strain>
    </source>
</reference>
<dbReference type="STRING" id="554155.C5FZL6"/>
<dbReference type="PANTHER" id="PTHR21310">
    <property type="entry name" value="AMINOGLYCOSIDE PHOSPHOTRANSFERASE-RELATED-RELATED"/>
    <property type="match status" value="1"/>
</dbReference>
<dbReference type="eggNOG" id="ENOG502SH7E">
    <property type="taxonomic scope" value="Eukaryota"/>
</dbReference>
<evidence type="ECO:0000259" key="1">
    <source>
        <dbReference type="Pfam" id="PF01636"/>
    </source>
</evidence>
<dbReference type="GeneID" id="9227491"/>
<gene>
    <name evidence="2" type="ORF">MCYG_08138</name>
</gene>
<dbReference type="OrthoDB" id="3250044at2759"/>
<dbReference type="PANTHER" id="PTHR21310:SF39">
    <property type="entry name" value="AMINOGLYCOSIDE PHOSPHOTRANSFERASE DOMAIN-CONTAINING PROTEIN"/>
    <property type="match status" value="1"/>
</dbReference>
<evidence type="ECO:0000313" key="2">
    <source>
        <dbReference type="EMBL" id="EEQ35319.1"/>
    </source>
</evidence>
<evidence type="ECO:0000313" key="3">
    <source>
        <dbReference type="Proteomes" id="UP000002035"/>
    </source>
</evidence>
<dbReference type="HOGENOM" id="CLU_057145_0_0_1"/>
<dbReference type="InterPro" id="IPR002575">
    <property type="entry name" value="Aminoglycoside_PTrfase"/>
</dbReference>
<dbReference type="RefSeq" id="XP_002843055.1">
    <property type="nucleotide sequence ID" value="XM_002843009.1"/>
</dbReference>
<dbReference type="InterPro" id="IPR051678">
    <property type="entry name" value="AGP_Transferase"/>
</dbReference>
<dbReference type="AlphaFoldDB" id="C5FZL6"/>
<feature type="domain" description="Aminoglycoside phosphotransferase" evidence="1">
    <location>
        <begin position="75"/>
        <end position="263"/>
    </location>
</feature>
<protein>
    <recommendedName>
        <fullName evidence="1">Aminoglycoside phosphotransferase domain-containing protein</fullName>
    </recommendedName>
</protein>
<dbReference type="Gene3D" id="3.90.1200.10">
    <property type="match status" value="1"/>
</dbReference>
<proteinExistence type="predicted"/>
<dbReference type="OMA" id="PFDYLEW"/>
<accession>C5FZL6</accession>